<dbReference type="PANTHER" id="PTHR32444">
    <property type="entry name" value="BULB-TYPE LECTIN DOMAIN-CONTAINING PROTEIN"/>
    <property type="match status" value="1"/>
</dbReference>
<keyword evidence="12" id="KW-0472">Membrane</keyword>
<dbReference type="Gene3D" id="2.90.10.10">
    <property type="entry name" value="Bulb-type lectin domain"/>
    <property type="match status" value="1"/>
</dbReference>
<evidence type="ECO:0000256" key="11">
    <source>
        <dbReference type="ARBA" id="ARBA00022989"/>
    </source>
</evidence>
<keyword evidence="4" id="KW-0597">Phosphoprotein</keyword>
<evidence type="ECO:0000259" key="18">
    <source>
        <dbReference type="PROSITE" id="PS50011"/>
    </source>
</evidence>
<dbReference type="InterPro" id="IPR003609">
    <property type="entry name" value="Pan_app"/>
</dbReference>
<dbReference type="Pfam" id="PF01453">
    <property type="entry name" value="B_lectin"/>
    <property type="match status" value="1"/>
</dbReference>
<feature type="domain" description="Apple" evidence="20">
    <location>
        <begin position="550"/>
        <end position="631"/>
    </location>
</feature>
<dbReference type="GO" id="GO:0048544">
    <property type="term" value="P:recognition of pollen"/>
    <property type="evidence" value="ECO:0007669"/>
    <property type="project" value="InterPro"/>
</dbReference>
<dbReference type="Gene3D" id="3.30.200.20">
    <property type="entry name" value="Phosphorylase Kinase, domain 1"/>
    <property type="match status" value="1"/>
</dbReference>
<evidence type="ECO:0000256" key="9">
    <source>
        <dbReference type="ARBA" id="ARBA00022777"/>
    </source>
</evidence>
<organism evidence="21 22">
    <name type="scientific">Camellia sinensis var. sinensis</name>
    <name type="common">China tea</name>
    <dbReference type="NCBI Taxonomy" id="542762"/>
    <lineage>
        <taxon>Eukaryota</taxon>
        <taxon>Viridiplantae</taxon>
        <taxon>Streptophyta</taxon>
        <taxon>Embryophyta</taxon>
        <taxon>Tracheophyta</taxon>
        <taxon>Spermatophyta</taxon>
        <taxon>Magnoliopsida</taxon>
        <taxon>eudicotyledons</taxon>
        <taxon>Gunneridae</taxon>
        <taxon>Pentapetalae</taxon>
        <taxon>asterids</taxon>
        <taxon>Ericales</taxon>
        <taxon>Theaceae</taxon>
        <taxon>Camellia</taxon>
    </lineage>
</organism>
<keyword evidence="6" id="KW-0812">Transmembrane</keyword>
<evidence type="ECO:0000313" key="22">
    <source>
        <dbReference type="Proteomes" id="UP000306102"/>
    </source>
</evidence>
<dbReference type="GO" id="GO:0016020">
    <property type="term" value="C:membrane"/>
    <property type="evidence" value="ECO:0007669"/>
    <property type="project" value="UniProtKB-SubCell"/>
</dbReference>
<dbReference type="FunFam" id="3.30.200.20:FF:000195">
    <property type="entry name" value="G-type lectin S-receptor-like serine/threonine-protein kinase"/>
    <property type="match status" value="1"/>
</dbReference>
<dbReference type="InterPro" id="IPR001480">
    <property type="entry name" value="Bulb-type_lectin_dom"/>
</dbReference>
<dbReference type="EC" id="2.7.11.1" evidence="2"/>
<keyword evidence="7" id="KW-0732">Signal</keyword>
<evidence type="ECO:0000256" key="16">
    <source>
        <dbReference type="ARBA" id="ARBA00047899"/>
    </source>
</evidence>
<dbReference type="SUPFAM" id="SSF51110">
    <property type="entry name" value="alpha-D-mannose-specific plant lectins"/>
    <property type="match status" value="1"/>
</dbReference>
<evidence type="ECO:0000256" key="3">
    <source>
        <dbReference type="ARBA" id="ARBA00022527"/>
    </source>
</evidence>
<evidence type="ECO:0000256" key="7">
    <source>
        <dbReference type="ARBA" id="ARBA00022729"/>
    </source>
</evidence>
<evidence type="ECO:0000256" key="14">
    <source>
        <dbReference type="ARBA" id="ARBA00023170"/>
    </source>
</evidence>
<comment type="catalytic activity">
    <reaction evidence="16">
        <text>L-threonyl-[protein] + ATP = O-phospho-L-threonyl-[protein] + ADP + H(+)</text>
        <dbReference type="Rhea" id="RHEA:46608"/>
        <dbReference type="Rhea" id="RHEA-COMP:11060"/>
        <dbReference type="Rhea" id="RHEA-COMP:11605"/>
        <dbReference type="ChEBI" id="CHEBI:15378"/>
        <dbReference type="ChEBI" id="CHEBI:30013"/>
        <dbReference type="ChEBI" id="CHEBI:30616"/>
        <dbReference type="ChEBI" id="CHEBI:61977"/>
        <dbReference type="ChEBI" id="CHEBI:456216"/>
        <dbReference type="EC" id="2.7.11.1"/>
    </reaction>
</comment>
<evidence type="ECO:0000256" key="15">
    <source>
        <dbReference type="ARBA" id="ARBA00023180"/>
    </source>
</evidence>
<evidence type="ECO:0000256" key="4">
    <source>
        <dbReference type="ARBA" id="ARBA00022553"/>
    </source>
</evidence>
<evidence type="ECO:0000256" key="1">
    <source>
        <dbReference type="ARBA" id="ARBA00004167"/>
    </source>
</evidence>
<dbReference type="PANTHER" id="PTHR32444:SF183">
    <property type="entry name" value="APPLE DOMAIN-CONTAINING PROTEIN"/>
    <property type="match status" value="1"/>
</dbReference>
<dbReference type="FunFam" id="2.90.10.10:FF:000004">
    <property type="entry name" value="G-type lectin S-receptor-like serine/threonine-protein kinase"/>
    <property type="match status" value="1"/>
</dbReference>
<comment type="catalytic activity">
    <reaction evidence="17">
        <text>L-seryl-[protein] + ATP = O-phospho-L-seryl-[protein] + ADP + H(+)</text>
        <dbReference type="Rhea" id="RHEA:17989"/>
        <dbReference type="Rhea" id="RHEA-COMP:9863"/>
        <dbReference type="Rhea" id="RHEA-COMP:11604"/>
        <dbReference type="ChEBI" id="CHEBI:15378"/>
        <dbReference type="ChEBI" id="CHEBI:29999"/>
        <dbReference type="ChEBI" id="CHEBI:30616"/>
        <dbReference type="ChEBI" id="CHEBI:83421"/>
        <dbReference type="ChEBI" id="CHEBI:456216"/>
        <dbReference type="EC" id="2.7.11.1"/>
    </reaction>
</comment>
<dbReference type="InterPro" id="IPR008271">
    <property type="entry name" value="Ser/Thr_kinase_AS"/>
</dbReference>
<comment type="caution">
    <text evidence="21">The sequence shown here is derived from an EMBL/GenBank/DDBJ whole genome shotgun (WGS) entry which is preliminary data.</text>
</comment>
<reference evidence="21 22" key="1">
    <citation type="journal article" date="2018" name="Proc. Natl. Acad. Sci. U.S.A.">
        <title>Draft genome sequence of Camellia sinensis var. sinensis provides insights into the evolution of the tea genome and tea quality.</title>
        <authorList>
            <person name="Wei C."/>
            <person name="Yang H."/>
            <person name="Wang S."/>
            <person name="Zhao J."/>
            <person name="Liu C."/>
            <person name="Gao L."/>
            <person name="Xia E."/>
            <person name="Lu Y."/>
            <person name="Tai Y."/>
            <person name="She G."/>
            <person name="Sun J."/>
            <person name="Cao H."/>
            <person name="Tong W."/>
            <person name="Gao Q."/>
            <person name="Li Y."/>
            <person name="Deng W."/>
            <person name="Jiang X."/>
            <person name="Wang W."/>
            <person name="Chen Q."/>
            <person name="Zhang S."/>
            <person name="Li H."/>
            <person name="Wu J."/>
            <person name="Wang P."/>
            <person name="Li P."/>
            <person name="Shi C."/>
            <person name="Zheng F."/>
            <person name="Jian J."/>
            <person name="Huang B."/>
            <person name="Shan D."/>
            <person name="Shi M."/>
            <person name="Fang C."/>
            <person name="Yue Y."/>
            <person name="Li F."/>
            <person name="Li D."/>
            <person name="Wei S."/>
            <person name="Han B."/>
            <person name="Jiang C."/>
            <person name="Yin Y."/>
            <person name="Xia T."/>
            <person name="Zhang Z."/>
            <person name="Bennetzen J.L."/>
            <person name="Zhao S."/>
            <person name="Wan X."/>
        </authorList>
    </citation>
    <scope>NUCLEOTIDE SEQUENCE [LARGE SCALE GENOMIC DNA]</scope>
    <source>
        <strain evidence="22">cv. Shuchazao</strain>
        <tissue evidence="21">Leaf</tissue>
    </source>
</reference>
<evidence type="ECO:0000313" key="21">
    <source>
        <dbReference type="EMBL" id="THG15262.1"/>
    </source>
</evidence>
<dbReference type="InterPro" id="IPR011009">
    <property type="entry name" value="Kinase-like_dom_sf"/>
</dbReference>
<sequence>MRQKQIQTECSGVCSGWAIFSKSGVFTFGVLGLENVSRRRNGGFYHPDHHINLLGHGDSIKKAWRLYKEDRSLKLIDEALWDSCYLNEVLRSIHAKQPGLFTKRNVLEASCSSSKDITASANEITTLHAHLDECVALSRGLGHDTKVNIISLPPSSLIWTSPIPLFFSSSLNSVASEGKGRLAVNDDCVEFHVFFIDATKSNGRTQEFHELDIRPSMDVLKIPFLFSSLFSILIISKAVDTITKSHSITGSQTIVSCGGSFVMGFFSPDNSQNQYLGIWYKKISVKTAVWVANRETPLIDSSGVLKVINPGILALVNGTGSVIWSPNVTRSTQDPVAQLMESGNLVVKDVNDNILWQSFDYPCDTLLPGMKLGKNFVTGQERHLSSWKSSDDPAQGDFSFWCDPQGYPQLILRNGSIELHRSGPWNGLGFSGRPNLKPNSIYKYGLVFTEEEVYYGYELINNSVVSRFALSHNGIMQRFTWIDRTQEWVLYLNAPTDNCDYYKRCGSYGSCNVENIPVCGCLSKFVPKYPKQWENGDWSDGCVRRTPLDCRNGDGFLKYSHYKMPDTRYSWFNKSMTLRECEMLCLKNCSCTAYTNLDIRGGGSGCLLWFDELIDMREFSENGQDIYIRMASSELGNLMLNSEEGYNDKNQKEDLELPLFDLAVIANSTNNFSIDNKLGEGGFGPVYKGILEGGQEIAVKRLSKNSNQGLDEFKNEVICIAKLQHRNLVKLLGCCIQGEEKMLIYEYMPNKSLDFFIFDSRLRIVHRDLKASNILLDIDMNPKISDFGVARRLGGNETQANTNIVVGTRGYIAPEYAVDGLFSVKSDVFSFGVLVLEIVSRKRNRGFYHPGHRLNLLGHAWRLYKEGRSLELIDEALWDSCYLNEMLRSIHVGLLCVQQCPEDRPSMSSVVLMLGSEGALPQVKQPGFFTERNIHEASCSSSKDATVSANEITITLLDAR</sequence>
<evidence type="ECO:0000256" key="8">
    <source>
        <dbReference type="ARBA" id="ARBA00022741"/>
    </source>
</evidence>
<dbReference type="SMART" id="SM00473">
    <property type="entry name" value="PAN_AP"/>
    <property type="match status" value="1"/>
</dbReference>
<evidence type="ECO:0000256" key="10">
    <source>
        <dbReference type="ARBA" id="ARBA00022840"/>
    </source>
</evidence>
<keyword evidence="15" id="KW-0325">Glycoprotein</keyword>
<dbReference type="InterPro" id="IPR000719">
    <property type="entry name" value="Prot_kinase_dom"/>
</dbReference>
<dbReference type="Proteomes" id="UP000306102">
    <property type="component" value="Unassembled WGS sequence"/>
</dbReference>
<evidence type="ECO:0000256" key="12">
    <source>
        <dbReference type="ARBA" id="ARBA00023136"/>
    </source>
</evidence>
<evidence type="ECO:0000256" key="6">
    <source>
        <dbReference type="ARBA" id="ARBA00022692"/>
    </source>
</evidence>
<dbReference type="Pfam" id="PF00069">
    <property type="entry name" value="Pkinase"/>
    <property type="match status" value="1"/>
</dbReference>
<dbReference type="FunFam" id="3.50.4.10:FF:000002">
    <property type="entry name" value="G-type lectin S-receptor-like serine/threonine-protein kinase"/>
    <property type="match status" value="1"/>
</dbReference>
<keyword evidence="3" id="KW-0723">Serine/threonine-protein kinase</keyword>
<dbReference type="InterPro" id="IPR001245">
    <property type="entry name" value="Ser-Thr/Tyr_kinase_cat_dom"/>
</dbReference>
<dbReference type="PROSITE" id="PS50011">
    <property type="entry name" value="PROTEIN_KINASE_DOM"/>
    <property type="match status" value="1"/>
</dbReference>
<dbReference type="InterPro" id="IPR036426">
    <property type="entry name" value="Bulb-type_lectin_dom_sf"/>
</dbReference>
<dbReference type="Gene3D" id="1.10.510.10">
    <property type="entry name" value="Transferase(Phosphotransferase) domain 1"/>
    <property type="match status" value="1"/>
</dbReference>
<feature type="domain" description="Bulb-type lectin" evidence="19">
    <location>
        <begin position="239"/>
        <end position="360"/>
    </location>
</feature>
<dbReference type="EMBL" id="SDRB02004841">
    <property type="protein sequence ID" value="THG15262.1"/>
    <property type="molecule type" value="Genomic_DNA"/>
</dbReference>
<name>A0A4S4EGU2_CAMSN</name>
<keyword evidence="13" id="KW-1015">Disulfide bond</keyword>
<dbReference type="FunFam" id="1.10.510.10:FF:000060">
    <property type="entry name" value="G-type lectin S-receptor-like serine/threonine-protein kinase"/>
    <property type="match status" value="1"/>
</dbReference>
<keyword evidence="8" id="KW-0547">Nucleotide-binding</keyword>
<dbReference type="Gene3D" id="3.50.4.10">
    <property type="entry name" value="Hepatocyte Growth Factor"/>
    <property type="match status" value="1"/>
</dbReference>
<keyword evidence="9" id="KW-0418">Kinase</keyword>
<dbReference type="InterPro" id="IPR021820">
    <property type="entry name" value="S-locus_recpt_kinase_C"/>
</dbReference>
<evidence type="ECO:0000256" key="13">
    <source>
        <dbReference type="ARBA" id="ARBA00023157"/>
    </source>
</evidence>
<dbReference type="Pfam" id="PF07714">
    <property type="entry name" value="PK_Tyr_Ser-Thr"/>
    <property type="match status" value="1"/>
</dbReference>
<gene>
    <name evidence="21" type="ORF">TEA_029704</name>
</gene>
<dbReference type="SMART" id="SM00108">
    <property type="entry name" value="B_lectin"/>
    <property type="match status" value="1"/>
</dbReference>
<dbReference type="AlphaFoldDB" id="A0A4S4EGU2"/>
<dbReference type="STRING" id="542762.A0A4S4EGU2"/>
<dbReference type="CDD" id="cd00028">
    <property type="entry name" value="B_lectin"/>
    <property type="match status" value="1"/>
</dbReference>
<evidence type="ECO:0000259" key="19">
    <source>
        <dbReference type="PROSITE" id="PS50927"/>
    </source>
</evidence>
<dbReference type="PROSITE" id="PS50927">
    <property type="entry name" value="BULB_LECTIN"/>
    <property type="match status" value="1"/>
</dbReference>
<dbReference type="SUPFAM" id="SSF56112">
    <property type="entry name" value="Protein kinase-like (PK-like)"/>
    <property type="match status" value="1"/>
</dbReference>
<proteinExistence type="predicted"/>
<protein>
    <recommendedName>
        <fullName evidence="2">non-specific serine/threonine protein kinase</fullName>
        <ecNumber evidence="2">2.7.11.1</ecNumber>
    </recommendedName>
</protein>
<evidence type="ECO:0000256" key="5">
    <source>
        <dbReference type="ARBA" id="ARBA00022679"/>
    </source>
</evidence>
<accession>A0A4S4EGU2</accession>
<dbReference type="GO" id="GO:0005524">
    <property type="term" value="F:ATP binding"/>
    <property type="evidence" value="ECO:0007669"/>
    <property type="project" value="UniProtKB-KW"/>
</dbReference>
<dbReference type="PROSITE" id="PS50948">
    <property type="entry name" value="PAN"/>
    <property type="match status" value="1"/>
</dbReference>
<comment type="subcellular location">
    <subcellularLocation>
        <location evidence="1">Membrane</location>
        <topology evidence="1">Single-pass membrane protein</topology>
    </subcellularLocation>
</comment>
<keyword evidence="22" id="KW-1185">Reference proteome</keyword>
<dbReference type="Pfam" id="PF11883">
    <property type="entry name" value="DUF3403"/>
    <property type="match status" value="1"/>
</dbReference>
<dbReference type="SMART" id="SM00220">
    <property type="entry name" value="S_TKc"/>
    <property type="match status" value="1"/>
</dbReference>
<dbReference type="Pfam" id="PF00954">
    <property type="entry name" value="S_locus_glycop"/>
    <property type="match status" value="1"/>
</dbReference>
<evidence type="ECO:0000256" key="2">
    <source>
        <dbReference type="ARBA" id="ARBA00012513"/>
    </source>
</evidence>
<keyword evidence="10" id="KW-0067">ATP-binding</keyword>
<evidence type="ECO:0000259" key="20">
    <source>
        <dbReference type="PROSITE" id="PS50948"/>
    </source>
</evidence>
<dbReference type="CDD" id="cd01098">
    <property type="entry name" value="PAN_AP_plant"/>
    <property type="match status" value="1"/>
</dbReference>
<keyword evidence="14" id="KW-0675">Receptor</keyword>
<dbReference type="PROSITE" id="PS00108">
    <property type="entry name" value="PROTEIN_KINASE_ST"/>
    <property type="match status" value="1"/>
</dbReference>
<dbReference type="InterPro" id="IPR000858">
    <property type="entry name" value="S_locus_glycoprot_dom"/>
</dbReference>
<dbReference type="GO" id="GO:0004674">
    <property type="term" value="F:protein serine/threonine kinase activity"/>
    <property type="evidence" value="ECO:0007669"/>
    <property type="project" value="UniProtKB-KW"/>
</dbReference>
<feature type="domain" description="Protein kinase" evidence="18">
    <location>
        <begin position="672"/>
        <end position="928"/>
    </location>
</feature>
<keyword evidence="11" id="KW-1133">Transmembrane helix</keyword>
<evidence type="ECO:0000256" key="17">
    <source>
        <dbReference type="ARBA" id="ARBA00048679"/>
    </source>
</evidence>
<dbReference type="Pfam" id="PF08276">
    <property type="entry name" value="PAN_2"/>
    <property type="match status" value="1"/>
</dbReference>
<keyword evidence="5" id="KW-0808">Transferase</keyword>